<accession>A0A4Z2IFU9</accession>
<protein>
    <submittedName>
        <fullName evidence="1">Carboxyl-terminal PDZ ligand of neuronal nitric oxide synthase protein</fullName>
    </submittedName>
</protein>
<dbReference type="OrthoDB" id="10030336at2759"/>
<name>A0A4Z2IFU9_9TELE</name>
<proteinExistence type="predicted"/>
<organism evidence="1 2">
    <name type="scientific">Liparis tanakae</name>
    <name type="common">Tanaka's snailfish</name>
    <dbReference type="NCBI Taxonomy" id="230148"/>
    <lineage>
        <taxon>Eukaryota</taxon>
        <taxon>Metazoa</taxon>
        <taxon>Chordata</taxon>
        <taxon>Craniata</taxon>
        <taxon>Vertebrata</taxon>
        <taxon>Euteleostomi</taxon>
        <taxon>Actinopterygii</taxon>
        <taxon>Neopterygii</taxon>
        <taxon>Teleostei</taxon>
        <taxon>Neoteleostei</taxon>
        <taxon>Acanthomorphata</taxon>
        <taxon>Eupercaria</taxon>
        <taxon>Perciformes</taxon>
        <taxon>Cottioidei</taxon>
        <taxon>Cottales</taxon>
        <taxon>Liparidae</taxon>
        <taxon>Liparis</taxon>
    </lineage>
</organism>
<gene>
    <name evidence="1" type="primary">Nos1ap_2</name>
    <name evidence="1" type="ORF">EYF80_012881</name>
</gene>
<dbReference type="Proteomes" id="UP000314294">
    <property type="component" value="Unassembled WGS sequence"/>
</dbReference>
<evidence type="ECO:0000313" key="2">
    <source>
        <dbReference type="Proteomes" id="UP000314294"/>
    </source>
</evidence>
<reference evidence="1 2" key="1">
    <citation type="submission" date="2019-03" db="EMBL/GenBank/DDBJ databases">
        <title>First draft genome of Liparis tanakae, snailfish: a comprehensive survey of snailfish specific genes.</title>
        <authorList>
            <person name="Kim W."/>
            <person name="Song I."/>
            <person name="Jeong J.-H."/>
            <person name="Kim D."/>
            <person name="Kim S."/>
            <person name="Ryu S."/>
            <person name="Song J.Y."/>
            <person name="Lee S.K."/>
        </authorList>
    </citation>
    <scope>NUCLEOTIDE SEQUENCE [LARGE SCALE GENOMIC DNA]</scope>
    <source>
        <tissue evidence="1">Muscle</tissue>
    </source>
</reference>
<evidence type="ECO:0000313" key="1">
    <source>
        <dbReference type="EMBL" id="TNN76828.1"/>
    </source>
</evidence>
<dbReference type="EMBL" id="SRLO01000089">
    <property type="protein sequence ID" value="TNN76828.1"/>
    <property type="molecule type" value="Genomic_DNA"/>
</dbReference>
<keyword evidence="2" id="KW-1185">Reference proteome</keyword>
<dbReference type="AlphaFoldDB" id="A0A4Z2IFU9"/>
<comment type="caution">
    <text evidence="1">The sequence shown here is derived from an EMBL/GenBank/DDBJ whole genome shotgun (WGS) entry which is preliminary data.</text>
</comment>
<sequence length="189" mass="21254">MPAKTKYNLVDDGHDLRIPLHNEEAFQHGINFEAKRVDEWVGEVQLPTQRWRFHGLEECKSEEHKARHPYKKKQIKASVSFTDPPLGLHRMYLDSFDGHPLGCLLFLMIHAKSFVQARETKRGVQRDNATLAPRLTSELPSSISSGGLVISPRQTIPVTGRSPLCGRVSILRSALLSLSAEHRSSPSLD</sequence>